<dbReference type="NCBIfam" id="TIGR01857">
    <property type="entry name" value="FGAM-synthase"/>
    <property type="match status" value="1"/>
</dbReference>
<keyword evidence="3" id="KW-0547">Nucleotide-binding</keyword>
<evidence type="ECO:0000256" key="5">
    <source>
        <dbReference type="ARBA" id="ARBA00022840"/>
    </source>
</evidence>
<name>E5BFY6_9FUSO</name>
<gene>
    <name evidence="9" type="ORF">FSBG_00514</name>
</gene>
<dbReference type="SUPFAM" id="SSF52317">
    <property type="entry name" value="Class I glutamine amidotransferase-like"/>
    <property type="match status" value="1"/>
</dbReference>
<evidence type="ECO:0000259" key="8">
    <source>
        <dbReference type="Pfam" id="PF18072"/>
    </source>
</evidence>
<dbReference type="AlphaFoldDB" id="E5BFY6"/>
<dbReference type="EC" id="6.3.5.3" evidence="9"/>
<evidence type="ECO:0000256" key="6">
    <source>
        <dbReference type="ARBA" id="ARBA00022842"/>
    </source>
</evidence>
<dbReference type="SUPFAM" id="SSF56042">
    <property type="entry name" value="PurM C-terminal domain-like"/>
    <property type="match status" value="2"/>
</dbReference>
<keyword evidence="4" id="KW-0658">Purine biosynthesis</keyword>
<reference evidence="9 10" key="1">
    <citation type="submission" date="2009-02" db="EMBL/GenBank/DDBJ databases">
        <title>The Genome Sequence of Fusobacterium sp. 3_1_5R.</title>
        <authorList>
            <consortium name="The Broad Institute Genome Sequencing Platform"/>
            <person name="Ward D."/>
            <person name="Young S.K."/>
            <person name="Kodira C.D."/>
            <person name="Zeng Q."/>
            <person name="Koehrsen M."/>
            <person name="Alvarado L."/>
            <person name="Berlin A."/>
            <person name="Borenstein D."/>
            <person name="Chen Z."/>
            <person name="Engels R."/>
            <person name="Freedman E."/>
            <person name="Gellesch M."/>
            <person name="Goldberg J."/>
            <person name="Griggs A."/>
            <person name="Gujja S."/>
            <person name="Heiman D."/>
            <person name="Hepburn T."/>
            <person name="Howarth C."/>
            <person name="Jen D."/>
            <person name="Larson L."/>
            <person name="Lewis B."/>
            <person name="Mehta T."/>
            <person name="Park D."/>
            <person name="Pearson M."/>
            <person name="Roberts A."/>
            <person name="Saif S."/>
            <person name="Shea T."/>
            <person name="Shenoy N."/>
            <person name="Sisk P."/>
            <person name="Stolte C."/>
            <person name="Sykes S."/>
            <person name="Walk T."/>
            <person name="White J."/>
            <person name="Yandava C."/>
            <person name="Allen-Vercoe E."/>
            <person name="Strauss J."/>
            <person name="Ambrose C."/>
            <person name="Lander E."/>
            <person name="Nusbaum C."/>
            <person name="Galagan J."/>
            <person name="Birren B."/>
        </authorList>
    </citation>
    <scope>NUCLEOTIDE SEQUENCE [LARGE SCALE GENOMIC DNA]</scope>
    <source>
        <strain evidence="9 10">3_1_5R</strain>
    </source>
</reference>
<accession>E5BFY6</accession>
<dbReference type="GO" id="GO:0005737">
    <property type="term" value="C:cytoplasm"/>
    <property type="evidence" value="ECO:0007669"/>
    <property type="project" value="TreeGrafter"/>
</dbReference>
<dbReference type="EMBL" id="GG657971">
    <property type="protein sequence ID" value="EFS21017.1"/>
    <property type="molecule type" value="Genomic_DNA"/>
</dbReference>
<dbReference type="GO" id="GO:0046872">
    <property type="term" value="F:metal ion binding"/>
    <property type="evidence" value="ECO:0007669"/>
    <property type="project" value="UniProtKB-KW"/>
</dbReference>
<evidence type="ECO:0000313" key="9">
    <source>
        <dbReference type="EMBL" id="EFS21017.1"/>
    </source>
</evidence>
<dbReference type="GO" id="GO:0005524">
    <property type="term" value="F:ATP binding"/>
    <property type="evidence" value="ECO:0007669"/>
    <property type="project" value="UniProtKB-KW"/>
</dbReference>
<organism evidence="9 10">
    <name type="scientific">Fusobacterium gonidiaformans 3-1-5R</name>
    <dbReference type="NCBI Taxonomy" id="469605"/>
    <lineage>
        <taxon>Bacteria</taxon>
        <taxon>Fusobacteriati</taxon>
        <taxon>Fusobacteriota</taxon>
        <taxon>Fusobacteriia</taxon>
        <taxon>Fusobacteriales</taxon>
        <taxon>Fusobacteriaceae</taxon>
        <taxon>Fusobacterium</taxon>
    </lineage>
</organism>
<dbReference type="PANTHER" id="PTHR10099:SF1">
    <property type="entry name" value="PHOSPHORIBOSYLFORMYLGLYCINAMIDINE SYNTHASE"/>
    <property type="match status" value="1"/>
</dbReference>
<dbReference type="BioCyc" id="FSP469605-HMP:GTSP-517-MONOMER"/>
<dbReference type="InterPro" id="IPR029062">
    <property type="entry name" value="Class_I_gatase-like"/>
</dbReference>
<dbReference type="Pfam" id="PF18072">
    <property type="entry name" value="FGAR-AT_linker"/>
    <property type="match status" value="1"/>
</dbReference>
<feature type="domain" description="PurM-like C-terminal" evidence="7">
    <location>
        <begin position="433"/>
        <end position="585"/>
    </location>
</feature>
<keyword evidence="1 9" id="KW-0436">Ligase</keyword>
<keyword evidence="10" id="KW-1185">Reference proteome</keyword>
<keyword evidence="5" id="KW-0067">ATP-binding</keyword>
<dbReference type="GO" id="GO:0006164">
    <property type="term" value="P:purine nucleotide biosynthetic process"/>
    <property type="evidence" value="ECO:0007669"/>
    <property type="project" value="UniProtKB-KW"/>
</dbReference>
<evidence type="ECO:0000259" key="7">
    <source>
        <dbReference type="Pfam" id="PF02769"/>
    </source>
</evidence>
<protein>
    <submittedName>
        <fullName evidence="9">Phosphoribosylformylglycinamidine synthase</fullName>
        <ecNumber evidence="9">6.3.5.3</ecNumber>
    </submittedName>
</protein>
<dbReference type="CDD" id="cd02204">
    <property type="entry name" value="PurL_repeat2"/>
    <property type="match status" value="1"/>
</dbReference>
<dbReference type="InterPro" id="IPR036676">
    <property type="entry name" value="PurM-like_C_sf"/>
</dbReference>
<dbReference type="InterPro" id="IPR036921">
    <property type="entry name" value="PurM-like_N_sf"/>
</dbReference>
<evidence type="ECO:0000313" key="10">
    <source>
        <dbReference type="Proteomes" id="UP000002975"/>
    </source>
</evidence>
<keyword evidence="6" id="KW-0460">Magnesium</keyword>
<dbReference type="CDD" id="cd01740">
    <property type="entry name" value="GATase1_FGAR_AT"/>
    <property type="match status" value="1"/>
</dbReference>
<dbReference type="GO" id="GO:0004642">
    <property type="term" value="F:phosphoribosylformylglycinamidine synthase activity"/>
    <property type="evidence" value="ECO:0007669"/>
    <property type="project" value="UniProtKB-EC"/>
</dbReference>
<sequence length="1240" mass="138297">MCSDFFMLKNNIGGIMKNCRIFVEKKEGFNLEAKRLCKEWKEALQLSSLTKVRILNCYDVFGANDIEDAKKMIFSEVVTDMVSENFDETIPHFAVEFLPGQFDQRADSAYQCMNLLSTENENVVITSGKLFLLEGSISSEDVEKAKKFYINPVEMREKDLKKLEQETLQFQSSVPMIEDFKGLKEEMELAMSQEDLDFIETYFKEEEKRMPTETEIRVLDTYWSDHCRHTTFETELREIIFPKGSFGEELQRVFDKYLADKQVSLMEMAKLIGKKMRKEGKLDDLEVSEEINACSVYIDVDVDGEIEKWLLMFKNETHNHPTEIEPFGGASTCLGGAIRDPLSGRSYVYQAIRVTGAANPLEAFEDTLEGKLPQKKITTAAAHGYSSYGNQIGLTTGLVSEIYHEGYKAKRMEVGAVVAATPARNVRRETPIAGDIIILLGGKTGRDGCGGATGSSKEHTKDSLALCGAEVQKGNAPEERKIQRLFRKEKVSQMIKKCNDFGAGGVSVAIGELADGLKINLDLIPTKYAGLNGTELAISESQERMAVVIAKEDEASFLEEAALENLEATKVAEVTEEKRLILIWKGQEIVNLSRAFLDTNGVRQKAKVEVETPSGKNPFQEVLFRGNTLAESWQTCMKDLNVASQKGMVEMFDSNIGAGTILMPFGGKYQMTPSDVAVQKISVEKGHTTTASAITWGYNPNISSWSPYHGAAYAVVESLAKLVSVGVDYRKVRLSFQEYFQKLGKDAKNWGKPFAALLGSLEAQESFGTPAIGGKDSMSGSFQDLHVPPTLISFAVAPVSTKEVISPELKKVGSHIYLLKHQALENSMPNYEICKKNFTWLHEQITAGKVLSCMTIKMGGIAEALTKMSFGNQIGLELQNIGEDFFKLAYGSFILESEETLEFENLEYLGKTIQKYQIHILEKETSTILAADKLEQEWLNVLAPVFPYEYKEEKKEIYTLDTYVNIEIYHSKDRIAKPRVLVMAFPGTNCEYDSAKAFRDAGADPHILVFRNLKPSYIETSIEAMIQELKQAQILMLPGGFSAGDEPDGSGKFIATVLQNPRIMAEIQNFLDRDGLILGICNGFQALIKSGLLPYGKLGTVTENSPTLTFNKMGRHVSQMVRTKIVSNKSPWLSSFHVGDEFIVPVSHGEGRFYVQEEELKSLIQKGQIVTQYVDFEGKATNEFHHTPNGSTCAIEGIVSPDGRILGKMGHSERKGEDLYKNIPGNKVQDIFSNGVKYFK</sequence>
<evidence type="ECO:0000256" key="3">
    <source>
        <dbReference type="ARBA" id="ARBA00022741"/>
    </source>
</evidence>
<evidence type="ECO:0000256" key="1">
    <source>
        <dbReference type="ARBA" id="ARBA00022598"/>
    </source>
</evidence>
<keyword evidence="2" id="KW-0479">Metal-binding</keyword>
<dbReference type="Pfam" id="PF13507">
    <property type="entry name" value="GATase_5"/>
    <property type="match status" value="1"/>
</dbReference>
<evidence type="ECO:0000256" key="2">
    <source>
        <dbReference type="ARBA" id="ARBA00022723"/>
    </source>
</evidence>
<dbReference type="HOGENOM" id="CLU_003100_2_0_0"/>
<feature type="domain" description="Phosphoribosylformylglycinamidine synthase linker" evidence="8">
    <location>
        <begin position="183"/>
        <end position="229"/>
    </location>
</feature>
<dbReference type="SMART" id="SM01211">
    <property type="entry name" value="GATase_5"/>
    <property type="match status" value="1"/>
</dbReference>
<dbReference type="CDD" id="cd02203">
    <property type="entry name" value="PurL_repeat1"/>
    <property type="match status" value="1"/>
</dbReference>
<dbReference type="Gene3D" id="3.90.650.10">
    <property type="entry name" value="PurM-like C-terminal domain"/>
    <property type="match status" value="1"/>
</dbReference>
<dbReference type="Gene3D" id="3.40.50.880">
    <property type="match status" value="1"/>
</dbReference>
<dbReference type="Gene3D" id="3.30.1330.10">
    <property type="entry name" value="PurM-like, N-terminal domain"/>
    <property type="match status" value="2"/>
</dbReference>
<dbReference type="InterPro" id="IPR010918">
    <property type="entry name" value="PurM-like_C_dom"/>
</dbReference>
<dbReference type="Proteomes" id="UP000002975">
    <property type="component" value="Unassembled WGS sequence"/>
</dbReference>
<dbReference type="Pfam" id="PF02769">
    <property type="entry name" value="AIRS_C"/>
    <property type="match status" value="1"/>
</dbReference>
<dbReference type="SUPFAM" id="SSF55326">
    <property type="entry name" value="PurM N-terminal domain-like"/>
    <property type="match status" value="2"/>
</dbReference>
<dbReference type="PANTHER" id="PTHR10099">
    <property type="entry name" value="PHOSPHORIBOSYLFORMYLGLYCINAMIDINE SYNTHASE"/>
    <property type="match status" value="1"/>
</dbReference>
<dbReference type="InterPro" id="IPR041609">
    <property type="entry name" value="PurL_linker"/>
</dbReference>
<evidence type="ECO:0000256" key="4">
    <source>
        <dbReference type="ARBA" id="ARBA00022755"/>
    </source>
</evidence>
<proteinExistence type="predicted"/>
<dbReference type="FunFam" id="3.30.1330.10:FF:000013">
    <property type="entry name" value="Phosphoribosylformylglycinamidine synthase"/>
    <property type="match status" value="1"/>
</dbReference>
<dbReference type="PROSITE" id="PS51273">
    <property type="entry name" value="GATASE_TYPE_1"/>
    <property type="match status" value="1"/>
</dbReference>
<dbReference type="InterPro" id="IPR010141">
    <property type="entry name" value="FGAM_synthase"/>
</dbReference>